<dbReference type="Pfam" id="PF00122">
    <property type="entry name" value="E1-E2_ATPase"/>
    <property type="match status" value="1"/>
</dbReference>
<evidence type="ECO:0000259" key="3">
    <source>
        <dbReference type="SMART" id="SM00831"/>
    </source>
</evidence>
<sequence>MASPKKYEDDHTISLEEFCARYNTNTEVGLTSAMAAEVLKRDGPNCITPPPKTKQWAKDSVKGMFPKQTLVIRGGEPLSVDTENVVEGDLVQLKGGDRIPADVRIIEADGFKIDMSQLTGESEPQTLSPEFTNPNPIEARNIALATTVGVEGSAKGIVFNTGDRMVMAPTASWSADWTKRDTKSGLATLGACIIFPYVECPVKNKLVFFITIPGSAKGIVFNTGDRMIMAGTAFLVSRLDFGEERPSYCCCS</sequence>
<feature type="domain" description="Cation-transporting P-type ATPase N-terminal" evidence="3">
    <location>
        <begin position="9"/>
        <end position="74"/>
    </location>
</feature>
<dbReference type="InterPro" id="IPR008250">
    <property type="entry name" value="ATPase_P-typ_transduc_dom_A_sf"/>
</dbReference>
<evidence type="ECO:0000256" key="1">
    <source>
        <dbReference type="ARBA" id="ARBA00004651"/>
    </source>
</evidence>
<gene>
    <name evidence="5 6" type="primary">LOC109484033</name>
</gene>
<dbReference type="GO" id="GO:0030007">
    <property type="term" value="P:intracellular potassium ion homeostasis"/>
    <property type="evidence" value="ECO:0007669"/>
    <property type="project" value="TreeGrafter"/>
</dbReference>
<dbReference type="GeneID" id="109484033"/>
<dbReference type="PANTHER" id="PTHR43294">
    <property type="entry name" value="SODIUM/POTASSIUM-TRANSPORTING ATPASE SUBUNIT ALPHA"/>
    <property type="match status" value="1"/>
</dbReference>
<dbReference type="OrthoDB" id="3352408at2759"/>
<organism evidence="4 6">
    <name type="scientific">Branchiostoma belcheri</name>
    <name type="common">Amphioxus</name>
    <dbReference type="NCBI Taxonomy" id="7741"/>
    <lineage>
        <taxon>Eukaryota</taxon>
        <taxon>Metazoa</taxon>
        <taxon>Chordata</taxon>
        <taxon>Cephalochordata</taxon>
        <taxon>Leptocardii</taxon>
        <taxon>Amphioxiformes</taxon>
        <taxon>Branchiostomatidae</taxon>
        <taxon>Branchiostoma</taxon>
    </lineage>
</organism>
<dbReference type="RefSeq" id="XP_019642765.1">
    <property type="nucleotide sequence ID" value="XM_019787206.1"/>
</dbReference>
<evidence type="ECO:0000313" key="4">
    <source>
        <dbReference type="Proteomes" id="UP000515135"/>
    </source>
</evidence>
<comment type="subcellular location">
    <subcellularLocation>
        <location evidence="1">Cell membrane</location>
        <topology evidence="1">Multi-pass membrane protein</topology>
    </subcellularLocation>
</comment>
<dbReference type="GO" id="GO:1990573">
    <property type="term" value="P:potassium ion import across plasma membrane"/>
    <property type="evidence" value="ECO:0007669"/>
    <property type="project" value="TreeGrafter"/>
</dbReference>
<dbReference type="GO" id="GO:0005886">
    <property type="term" value="C:plasma membrane"/>
    <property type="evidence" value="ECO:0007669"/>
    <property type="project" value="UniProtKB-SubCell"/>
</dbReference>
<dbReference type="Proteomes" id="UP000515135">
    <property type="component" value="Unplaced"/>
</dbReference>
<dbReference type="Pfam" id="PF00690">
    <property type="entry name" value="Cation_ATPase_N"/>
    <property type="match status" value="1"/>
</dbReference>
<dbReference type="KEGG" id="bbel:109484033"/>
<dbReference type="InterPro" id="IPR059000">
    <property type="entry name" value="ATPase_P-type_domA"/>
</dbReference>
<dbReference type="GO" id="GO:0036376">
    <property type="term" value="P:sodium ion export across plasma membrane"/>
    <property type="evidence" value="ECO:0007669"/>
    <property type="project" value="TreeGrafter"/>
</dbReference>
<evidence type="ECO:0000313" key="6">
    <source>
        <dbReference type="RefSeq" id="XP_019642766.1"/>
    </source>
</evidence>
<evidence type="ECO:0000313" key="5">
    <source>
        <dbReference type="RefSeq" id="XP_019642765.1"/>
    </source>
</evidence>
<evidence type="ECO:0000256" key="2">
    <source>
        <dbReference type="ARBA" id="ARBA00022475"/>
    </source>
</evidence>
<keyword evidence="2" id="KW-1003">Cell membrane</keyword>
<dbReference type="FunFam" id="2.70.150.10:FF:000003">
    <property type="entry name" value="Sodium/potassium-transporting ATPase subunit alpha"/>
    <property type="match status" value="1"/>
</dbReference>
<accession>A0A6P5AL60</accession>
<dbReference type="GO" id="GO:1902600">
    <property type="term" value="P:proton transmembrane transport"/>
    <property type="evidence" value="ECO:0007669"/>
    <property type="project" value="TreeGrafter"/>
</dbReference>
<keyword evidence="4" id="KW-1185">Reference proteome</keyword>
<dbReference type="GO" id="GO:0006883">
    <property type="term" value="P:intracellular sodium ion homeostasis"/>
    <property type="evidence" value="ECO:0007669"/>
    <property type="project" value="TreeGrafter"/>
</dbReference>
<dbReference type="InterPro" id="IPR004014">
    <property type="entry name" value="ATPase_P-typ_cation-transptr_N"/>
</dbReference>
<dbReference type="AlphaFoldDB" id="A0A6P5AL60"/>
<keyword evidence="2" id="KW-0472">Membrane</keyword>
<dbReference type="SUPFAM" id="SSF81665">
    <property type="entry name" value="Calcium ATPase, transmembrane domain M"/>
    <property type="match status" value="1"/>
</dbReference>
<proteinExistence type="predicted"/>
<reference evidence="5 6" key="1">
    <citation type="submission" date="2025-04" db="UniProtKB">
        <authorList>
            <consortium name="RefSeq"/>
        </authorList>
    </citation>
    <scope>IDENTIFICATION</scope>
    <source>
        <tissue evidence="5 6">Gonad</tissue>
    </source>
</reference>
<dbReference type="PANTHER" id="PTHR43294:SF13">
    <property type="entry name" value="SODIUM_POTASSIUM-TRANSPORTING ATPASE SUBUNIT ALPHA"/>
    <property type="match status" value="1"/>
</dbReference>
<protein>
    <submittedName>
        <fullName evidence="5 6">Potassium-transporting ATPase alpha chain 1-like isoform X1</fullName>
    </submittedName>
</protein>
<dbReference type="RefSeq" id="XP_019642766.1">
    <property type="nucleotide sequence ID" value="XM_019787207.1"/>
</dbReference>
<dbReference type="InterPro" id="IPR050510">
    <property type="entry name" value="Cation_transp_ATPase_P-type"/>
</dbReference>
<dbReference type="Gene3D" id="2.70.150.10">
    <property type="entry name" value="Calcium-transporting ATPase, cytoplasmic transduction domain A"/>
    <property type="match status" value="1"/>
</dbReference>
<dbReference type="GO" id="GO:0005391">
    <property type="term" value="F:P-type sodium:potassium-exchanging transporter activity"/>
    <property type="evidence" value="ECO:0007669"/>
    <property type="project" value="TreeGrafter"/>
</dbReference>
<name>A0A6P5AL60_BRABE</name>
<dbReference type="InterPro" id="IPR023298">
    <property type="entry name" value="ATPase_P-typ_TM_dom_sf"/>
</dbReference>
<dbReference type="SUPFAM" id="SSF81653">
    <property type="entry name" value="Calcium ATPase, transduction domain A"/>
    <property type="match status" value="1"/>
</dbReference>
<dbReference type="SMART" id="SM00831">
    <property type="entry name" value="Cation_ATPase_N"/>
    <property type="match status" value="1"/>
</dbReference>